<dbReference type="EMBL" id="CM051406">
    <property type="protein sequence ID" value="KAJ4702562.1"/>
    <property type="molecule type" value="Genomic_DNA"/>
</dbReference>
<protein>
    <submittedName>
        <fullName evidence="1">Protein PHLOEM PROTEIN 2-LIKE A9-like</fullName>
    </submittedName>
</protein>
<keyword evidence="2" id="KW-1185">Reference proteome</keyword>
<evidence type="ECO:0000313" key="1">
    <source>
        <dbReference type="EMBL" id="KAJ4702562.1"/>
    </source>
</evidence>
<organism evidence="1 2">
    <name type="scientific">Melia azedarach</name>
    <name type="common">Chinaberry tree</name>
    <dbReference type="NCBI Taxonomy" id="155640"/>
    <lineage>
        <taxon>Eukaryota</taxon>
        <taxon>Viridiplantae</taxon>
        <taxon>Streptophyta</taxon>
        <taxon>Embryophyta</taxon>
        <taxon>Tracheophyta</taxon>
        <taxon>Spermatophyta</taxon>
        <taxon>Magnoliopsida</taxon>
        <taxon>eudicotyledons</taxon>
        <taxon>Gunneridae</taxon>
        <taxon>Pentapetalae</taxon>
        <taxon>rosids</taxon>
        <taxon>malvids</taxon>
        <taxon>Sapindales</taxon>
        <taxon>Meliaceae</taxon>
        <taxon>Melia</taxon>
    </lineage>
</organism>
<accession>A0ACC1WU21</accession>
<comment type="caution">
    <text evidence="1">The sequence shown here is derived from an EMBL/GenBank/DDBJ whole genome shotgun (WGS) entry which is preliminary data.</text>
</comment>
<evidence type="ECO:0000313" key="2">
    <source>
        <dbReference type="Proteomes" id="UP001164539"/>
    </source>
</evidence>
<reference evidence="1 2" key="1">
    <citation type="journal article" date="2023" name="Science">
        <title>Complex scaffold remodeling in plant triterpene biosynthesis.</title>
        <authorList>
            <person name="De La Pena R."/>
            <person name="Hodgson H."/>
            <person name="Liu J.C."/>
            <person name="Stephenson M.J."/>
            <person name="Martin A.C."/>
            <person name="Owen C."/>
            <person name="Harkess A."/>
            <person name="Leebens-Mack J."/>
            <person name="Jimenez L.E."/>
            <person name="Osbourn A."/>
            <person name="Sattely E.S."/>
        </authorList>
    </citation>
    <scope>NUCLEOTIDE SEQUENCE [LARGE SCALE GENOMIC DNA]</scope>
    <source>
        <strain evidence="2">cv. JPN11</strain>
        <tissue evidence="1">Leaf</tissue>
    </source>
</reference>
<sequence>MPTGVRPHYKANPNAREFKNEKRELIIKPRGLNILAGNDSRYWRIPEEKDKNGAAELVEILWLEVAGSAELECNKKYEISFKVSLTDDGFGWSGCPLIMMAKFGRRGTYFWKQIDQIKGGQAPFQIPKHDKFQITSPAKDDQKQLFFGLYEVWSRKPKGGLKIHHVLIKQVD</sequence>
<name>A0ACC1WU21_MELAZ</name>
<gene>
    <name evidence="1" type="ORF">OWV82_022597</name>
</gene>
<proteinExistence type="predicted"/>
<dbReference type="Proteomes" id="UP001164539">
    <property type="component" value="Chromosome 13"/>
</dbReference>